<dbReference type="GO" id="GO:0005737">
    <property type="term" value="C:cytoplasm"/>
    <property type="evidence" value="ECO:0007669"/>
    <property type="project" value="UniProtKB-SubCell"/>
</dbReference>
<dbReference type="InterPro" id="IPR040122">
    <property type="entry name" value="Importin_beta"/>
</dbReference>
<dbReference type="AlphaFoldDB" id="A0A2T9YG56"/>
<proteinExistence type="predicted"/>
<evidence type="ECO:0000256" key="4">
    <source>
        <dbReference type="ARBA" id="ARBA00022737"/>
    </source>
</evidence>
<keyword evidence="5" id="KW-0653">Protein transport</keyword>
<keyword evidence="2" id="KW-0813">Transport</keyword>
<evidence type="ECO:0000256" key="5">
    <source>
        <dbReference type="ARBA" id="ARBA00022927"/>
    </source>
</evidence>
<dbReference type="Pfam" id="PF13513">
    <property type="entry name" value="HEAT_EZ"/>
    <property type="match status" value="1"/>
</dbReference>
<feature type="domain" description="Importin N-terminal" evidence="6">
    <location>
        <begin position="34"/>
        <end position="98"/>
    </location>
</feature>
<dbReference type="InterPro" id="IPR058584">
    <property type="entry name" value="IMB1_TNPO1-like_TPR"/>
</dbReference>
<accession>A0A2T9YG56</accession>
<reference evidence="8 9" key="1">
    <citation type="journal article" date="2018" name="MBio">
        <title>Comparative Genomics Reveals the Core Gene Toolbox for the Fungus-Insect Symbiosis.</title>
        <authorList>
            <person name="Wang Y."/>
            <person name="Stata M."/>
            <person name="Wang W."/>
            <person name="Stajich J.E."/>
            <person name="White M.M."/>
            <person name="Moncalvo J.M."/>
        </authorList>
    </citation>
    <scope>NUCLEOTIDE SEQUENCE [LARGE SCALE GENOMIC DNA]</scope>
    <source>
        <strain evidence="8 9">SWE-8-4</strain>
    </source>
</reference>
<dbReference type="PANTHER" id="PTHR10527">
    <property type="entry name" value="IMPORTIN BETA"/>
    <property type="match status" value="1"/>
</dbReference>
<evidence type="ECO:0000256" key="3">
    <source>
        <dbReference type="ARBA" id="ARBA00022490"/>
    </source>
</evidence>
<feature type="domain" description="Importin subunit beta-1/Transportin-1-like TPR repeats" evidence="7">
    <location>
        <begin position="410"/>
        <end position="637"/>
    </location>
</feature>
<name>A0A2T9YG56_9FUNG</name>
<evidence type="ECO:0000259" key="6">
    <source>
        <dbReference type="Pfam" id="PF03810"/>
    </source>
</evidence>
<gene>
    <name evidence="8" type="ORF">BB561_004448</name>
</gene>
<keyword evidence="4" id="KW-0677">Repeat</keyword>
<evidence type="ECO:0000256" key="2">
    <source>
        <dbReference type="ARBA" id="ARBA00022448"/>
    </source>
</evidence>
<dbReference type="Pfam" id="PF03810">
    <property type="entry name" value="IBN_N"/>
    <property type="match status" value="1"/>
</dbReference>
<keyword evidence="9" id="KW-1185">Reference proteome</keyword>
<dbReference type="InterPro" id="IPR011989">
    <property type="entry name" value="ARM-like"/>
</dbReference>
<organism evidence="8 9">
    <name type="scientific">Smittium simulii</name>
    <dbReference type="NCBI Taxonomy" id="133385"/>
    <lineage>
        <taxon>Eukaryota</taxon>
        <taxon>Fungi</taxon>
        <taxon>Fungi incertae sedis</taxon>
        <taxon>Zoopagomycota</taxon>
        <taxon>Kickxellomycotina</taxon>
        <taxon>Harpellomycetes</taxon>
        <taxon>Harpellales</taxon>
        <taxon>Legeriomycetaceae</taxon>
        <taxon>Smittium</taxon>
    </lineage>
</organism>
<dbReference type="STRING" id="133385.A0A2T9YG56"/>
<dbReference type="Proteomes" id="UP000245383">
    <property type="component" value="Unassembled WGS sequence"/>
</dbReference>
<sequence>MDWQPDQSVLVQLIQLFINTQSADNAVQQENNAKLSELQKLPKLTNYLVFILTQMLDQPGEVRAVSGLLLKNKVSLDYSSLALDELLYLKTQAINSMGDPDSLVRHTLGTVISTIVIMGGINQWPEALSRLFEALDSSSYDIVEGAWDTLRKICEDSRSVLTEPFQNGQVPIELMFQKFLTFFTSQYPVLKAHAISTINIFISSKSNAVEPYIDVYVTELFKQANDNDIAVRIAVCKSIITLLELHTEKLIPEIENVVAYMLYSTQADDQTLAMDACEFWLSFCELDQYVIYLKPHLAAIIPVLFEKTKYAEEDIILLGVDESDAEDEILPFLLPTLNDALFSEDWVKKESGILCLGAIAEGCSTGINNHLSTLLPYLISAVGDKYHLTRSISCWTISRYSAWIVQPENKLLFEQTLQVMLKAILDKNKRVQEAACSAFSTLEEAAGEDMTLYMPIVIQTFEVALSNYQAKNLIILYDSIGTLAECVGSELPQSGFIEKIMPNLMDKFLQLSTVSLLAFEEPDTFPLLECVSSIALSLGQSFKPYAPTVLLYCINLIQETQQQEQLALSNPNEDMPDKDLISVSLDLISATAQALGPDTLQILNKELSSLLLQLLNVCLTDSSAEVRQSGFALLGDLTIHCYELIAGLIPFFMGTINDQIDPAFTYVNVCNNAIWTCGEIAVQSKEQIAQFLPSVVEKVVHIMKNDSAPMALRENTAIALGRFGYSSPQIVAPVLESVLDTYCNILKQVTDEMEKKSSLEGMLAVVSLFGDDAKAQFIQRF</sequence>
<protein>
    <submittedName>
        <fullName evidence="8">Uncharacterized protein</fullName>
    </submittedName>
</protein>
<evidence type="ECO:0000256" key="1">
    <source>
        <dbReference type="ARBA" id="ARBA00004496"/>
    </source>
</evidence>
<evidence type="ECO:0000259" key="7">
    <source>
        <dbReference type="Pfam" id="PF25574"/>
    </source>
</evidence>
<dbReference type="EMBL" id="MBFR01000207">
    <property type="protein sequence ID" value="PVU91332.1"/>
    <property type="molecule type" value="Genomic_DNA"/>
</dbReference>
<dbReference type="InterPro" id="IPR001494">
    <property type="entry name" value="Importin-beta_N"/>
</dbReference>
<evidence type="ECO:0000313" key="8">
    <source>
        <dbReference type="EMBL" id="PVU91332.1"/>
    </source>
</evidence>
<dbReference type="Pfam" id="PF25574">
    <property type="entry name" value="TPR_IMB1"/>
    <property type="match status" value="1"/>
</dbReference>
<dbReference type="SUPFAM" id="SSF48371">
    <property type="entry name" value="ARM repeat"/>
    <property type="match status" value="1"/>
</dbReference>
<evidence type="ECO:0000313" key="9">
    <source>
        <dbReference type="Proteomes" id="UP000245383"/>
    </source>
</evidence>
<keyword evidence="3" id="KW-0963">Cytoplasm</keyword>
<dbReference type="OrthoDB" id="951172at2759"/>
<dbReference type="GO" id="GO:0006606">
    <property type="term" value="P:protein import into nucleus"/>
    <property type="evidence" value="ECO:0007669"/>
    <property type="project" value="InterPro"/>
</dbReference>
<comment type="subcellular location">
    <subcellularLocation>
        <location evidence="1">Cytoplasm</location>
    </subcellularLocation>
</comment>
<dbReference type="InterPro" id="IPR016024">
    <property type="entry name" value="ARM-type_fold"/>
</dbReference>
<dbReference type="Gene3D" id="1.25.10.10">
    <property type="entry name" value="Leucine-rich Repeat Variant"/>
    <property type="match status" value="1"/>
</dbReference>
<comment type="caution">
    <text evidence="8">The sequence shown here is derived from an EMBL/GenBank/DDBJ whole genome shotgun (WGS) entry which is preliminary data.</text>
</comment>
<dbReference type="GO" id="GO:0031267">
    <property type="term" value="F:small GTPase binding"/>
    <property type="evidence" value="ECO:0007669"/>
    <property type="project" value="InterPro"/>
</dbReference>